<dbReference type="Pfam" id="PF00440">
    <property type="entry name" value="TetR_N"/>
    <property type="match status" value="1"/>
</dbReference>
<dbReference type="InterPro" id="IPR009057">
    <property type="entry name" value="Homeodomain-like_sf"/>
</dbReference>
<sequence length="206" mass="23465">MVMQQESRRSPGRPKKNPQLDQQTSLLILRTAAASFMEFGYEKVSLDHIAKQCGVTKATVYYYYANKANLFTESVVTMFRNITQHVTRYLTQPKPLKERLLDIAAVQMGNEYGEFETLMKEASSHLSAEQIERIRQGEVSVHHVMIEGFQEGIKTGDLADYDPMLLSLAFASMLMMGNRELMMQQYDNHQDAAQAIVELFWNGAGK</sequence>
<dbReference type="PROSITE" id="PS50977">
    <property type="entry name" value="HTH_TETR_2"/>
    <property type="match status" value="1"/>
</dbReference>
<dbReference type="EMBL" id="JBHUMM010000023">
    <property type="protein sequence ID" value="MFD2671943.1"/>
    <property type="molecule type" value="Genomic_DNA"/>
</dbReference>
<dbReference type="Proteomes" id="UP001597497">
    <property type="component" value="Unassembled WGS sequence"/>
</dbReference>
<evidence type="ECO:0000256" key="3">
    <source>
        <dbReference type="ARBA" id="ARBA00023125"/>
    </source>
</evidence>
<dbReference type="InterPro" id="IPR001647">
    <property type="entry name" value="HTH_TetR"/>
</dbReference>
<name>A0ABW5RAA6_9BACL</name>
<dbReference type="InterPro" id="IPR050109">
    <property type="entry name" value="HTH-type_TetR-like_transc_reg"/>
</dbReference>
<evidence type="ECO:0000259" key="7">
    <source>
        <dbReference type="PROSITE" id="PS50977"/>
    </source>
</evidence>
<comment type="caution">
    <text evidence="8">The sequence shown here is derived from an EMBL/GenBank/DDBJ whole genome shotgun (WGS) entry which is preliminary data.</text>
</comment>
<keyword evidence="1" id="KW-0678">Repressor</keyword>
<evidence type="ECO:0000256" key="2">
    <source>
        <dbReference type="ARBA" id="ARBA00023015"/>
    </source>
</evidence>
<evidence type="ECO:0000313" key="9">
    <source>
        <dbReference type="Proteomes" id="UP001597497"/>
    </source>
</evidence>
<reference evidence="9" key="1">
    <citation type="journal article" date="2019" name="Int. J. Syst. Evol. Microbiol.">
        <title>The Global Catalogue of Microorganisms (GCM) 10K type strain sequencing project: providing services to taxonomists for standard genome sequencing and annotation.</title>
        <authorList>
            <consortium name="The Broad Institute Genomics Platform"/>
            <consortium name="The Broad Institute Genome Sequencing Center for Infectious Disease"/>
            <person name="Wu L."/>
            <person name="Ma J."/>
        </authorList>
    </citation>
    <scope>NUCLEOTIDE SEQUENCE [LARGE SCALE GENOMIC DNA]</scope>
    <source>
        <strain evidence="9">KCTC 33676</strain>
    </source>
</reference>
<organism evidence="8 9">
    <name type="scientific">Marinicrinis sediminis</name>
    <dbReference type="NCBI Taxonomy" id="1652465"/>
    <lineage>
        <taxon>Bacteria</taxon>
        <taxon>Bacillati</taxon>
        <taxon>Bacillota</taxon>
        <taxon>Bacilli</taxon>
        <taxon>Bacillales</taxon>
        <taxon>Paenibacillaceae</taxon>
    </lineage>
</organism>
<feature type="region of interest" description="Disordered" evidence="6">
    <location>
        <begin position="1"/>
        <end position="21"/>
    </location>
</feature>
<keyword evidence="2" id="KW-0805">Transcription regulation</keyword>
<gene>
    <name evidence="8" type="ORF">ACFSUC_10040</name>
</gene>
<keyword evidence="9" id="KW-1185">Reference proteome</keyword>
<dbReference type="Gene3D" id="1.10.10.60">
    <property type="entry name" value="Homeodomain-like"/>
    <property type="match status" value="1"/>
</dbReference>
<dbReference type="InterPro" id="IPR036271">
    <property type="entry name" value="Tet_transcr_reg_TetR-rel_C_sf"/>
</dbReference>
<proteinExistence type="predicted"/>
<accession>A0ABW5RAA6</accession>
<evidence type="ECO:0000256" key="1">
    <source>
        <dbReference type="ARBA" id="ARBA00022491"/>
    </source>
</evidence>
<dbReference type="PRINTS" id="PR00455">
    <property type="entry name" value="HTHTETR"/>
</dbReference>
<dbReference type="Gene3D" id="1.10.357.10">
    <property type="entry name" value="Tetracycline Repressor, domain 2"/>
    <property type="match status" value="1"/>
</dbReference>
<evidence type="ECO:0000256" key="4">
    <source>
        <dbReference type="ARBA" id="ARBA00023163"/>
    </source>
</evidence>
<dbReference type="SUPFAM" id="SSF48498">
    <property type="entry name" value="Tetracyclin repressor-like, C-terminal domain"/>
    <property type="match status" value="1"/>
</dbReference>
<feature type="domain" description="HTH tetR-type" evidence="7">
    <location>
        <begin position="22"/>
        <end position="82"/>
    </location>
</feature>
<evidence type="ECO:0000256" key="6">
    <source>
        <dbReference type="SAM" id="MobiDB-lite"/>
    </source>
</evidence>
<evidence type="ECO:0000256" key="5">
    <source>
        <dbReference type="PROSITE-ProRule" id="PRU00335"/>
    </source>
</evidence>
<dbReference type="PANTHER" id="PTHR30055">
    <property type="entry name" value="HTH-TYPE TRANSCRIPTIONAL REGULATOR RUTR"/>
    <property type="match status" value="1"/>
</dbReference>
<keyword evidence="3 5" id="KW-0238">DNA-binding</keyword>
<evidence type="ECO:0000313" key="8">
    <source>
        <dbReference type="EMBL" id="MFD2671943.1"/>
    </source>
</evidence>
<feature type="DNA-binding region" description="H-T-H motif" evidence="5">
    <location>
        <begin position="45"/>
        <end position="64"/>
    </location>
</feature>
<dbReference type="PANTHER" id="PTHR30055:SF175">
    <property type="entry name" value="HTH-TYPE TRANSCRIPTIONAL REPRESSOR KSTR2"/>
    <property type="match status" value="1"/>
</dbReference>
<dbReference type="SUPFAM" id="SSF46689">
    <property type="entry name" value="Homeodomain-like"/>
    <property type="match status" value="1"/>
</dbReference>
<keyword evidence="4" id="KW-0804">Transcription</keyword>
<protein>
    <submittedName>
        <fullName evidence="8">TetR/AcrR family transcriptional regulator</fullName>
    </submittedName>
</protein>